<dbReference type="PANTHER" id="PTHR11122">
    <property type="entry name" value="APOSPORY-ASSOCIATED PROTEIN C-RELATED"/>
    <property type="match status" value="1"/>
</dbReference>
<dbReference type="Gene3D" id="2.70.98.10">
    <property type="match status" value="1"/>
</dbReference>
<name>A0A918PCR6_9SPHN</name>
<dbReference type="GO" id="GO:0005975">
    <property type="term" value="P:carbohydrate metabolic process"/>
    <property type="evidence" value="ECO:0007669"/>
    <property type="project" value="InterPro"/>
</dbReference>
<dbReference type="CDD" id="cd09024">
    <property type="entry name" value="Aldose_epim_lacX"/>
    <property type="match status" value="1"/>
</dbReference>
<dbReference type="Proteomes" id="UP000648075">
    <property type="component" value="Unassembled WGS sequence"/>
</dbReference>
<reference evidence="1" key="2">
    <citation type="submission" date="2020-09" db="EMBL/GenBank/DDBJ databases">
        <authorList>
            <person name="Sun Q."/>
            <person name="Kim S."/>
        </authorList>
    </citation>
    <scope>NUCLEOTIDE SEQUENCE</scope>
    <source>
        <strain evidence="1">KCTC 32255</strain>
    </source>
</reference>
<keyword evidence="2" id="KW-1185">Reference proteome</keyword>
<dbReference type="RefSeq" id="WP_189620366.1">
    <property type="nucleotide sequence ID" value="NZ_BMZA01000003.1"/>
</dbReference>
<proteinExistence type="predicted"/>
<dbReference type="PANTHER" id="PTHR11122:SF13">
    <property type="entry name" value="GLUCOSE-6-PHOSPHATE 1-EPIMERASE"/>
    <property type="match status" value="1"/>
</dbReference>
<accession>A0A918PCR6</accession>
<reference evidence="1" key="1">
    <citation type="journal article" date="2014" name="Int. J. Syst. Evol. Microbiol.">
        <title>Complete genome sequence of Corynebacterium casei LMG S-19264T (=DSM 44701T), isolated from a smear-ripened cheese.</title>
        <authorList>
            <consortium name="US DOE Joint Genome Institute (JGI-PGF)"/>
            <person name="Walter F."/>
            <person name="Albersmeier A."/>
            <person name="Kalinowski J."/>
            <person name="Ruckert C."/>
        </authorList>
    </citation>
    <scope>NUCLEOTIDE SEQUENCE</scope>
    <source>
        <strain evidence="1">KCTC 32255</strain>
    </source>
</reference>
<dbReference type="InterPro" id="IPR014718">
    <property type="entry name" value="GH-type_carb-bd"/>
</dbReference>
<protein>
    <submittedName>
        <fullName evidence="1">Aldose 1-epimerase</fullName>
    </submittedName>
</protein>
<dbReference type="InterPro" id="IPR011013">
    <property type="entry name" value="Gal_mutarotase_sf_dom"/>
</dbReference>
<dbReference type="AlphaFoldDB" id="A0A918PCR6"/>
<dbReference type="SUPFAM" id="SSF74650">
    <property type="entry name" value="Galactose mutarotase-like"/>
    <property type="match status" value="1"/>
</dbReference>
<dbReference type="Pfam" id="PF01263">
    <property type="entry name" value="Aldose_epim"/>
    <property type="match status" value="1"/>
</dbReference>
<evidence type="ECO:0000313" key="2">
    <source>
        <dbReference type="Proteomes" id="UP000648075"/>
    </source>
</evidence>
<comment type="caution">
    <text evidence="1">The sequence shown here is derived from an EMBL/GenBank/DDBJ whole genome shotgun (WGS) entry which is preliminary data.</text>
</comment>
<dbReference type="GO" id="GO:0030246">
    <property type="term" value="F:carbohydrate binding"/>
    <property type="evidence" value="ECO:0007669"/>
    <property type="project" value="InterPro"/>
</dbReference>
<sequence length="296" mass="31842">MTDGTFATITSGDLTARINLLGAELWSLTDRRGREFMTDADPAFWTGHAPVLFPIVGAVREDRMRVDGQEFTLTKHGFARRSLFALEESETNSARLVLRDDAQTRAVFPFAFELELAFVLEGASLRMTATVRNAGSTTLPFSFGFHPAFAWPLPGGAPKADHVIAFAEAEPQDVRRIDPGSGLLLAETFPTPVAGHHLPLNAALFEADAVIWDRLNSAALTYGAPGGAQLLVEFPDTPMLGLWQKPGAAYLCIEPWQGIADPVGFSGDLAAKPGILSLAPGAEHVMRMNVTVLSAD</sequence>
<dbReference type="EMBL" id="BMZA01000003">
    <property type="protein sequence ID" value="GGY99769.1"/>
    <property type="molecule type" value="Genomic_DNA"/>
</dbReference>
<gene>
    <name evidence="1" type="ORF">GCM10011614_13440</name>
</gene>
<dbReference type="InterPro" id="IPR008183">
    <property type="entry name" value="Aldose_1/G6P_1-epimerase"/>
</dbReference>
<dbReference type="GO" id="GO:0016853">
    <property type="term" value="F:isomerase activity"/>
    <property type="evidence" value="ECO:0007669"/>
    <property type="project" value="InterPro"/>
</dbReference>
<evidence type="ECO:0000313" key="1">
    <source>
        <dbReference type="EMBL" id="GGY99769.1"/>
    </source>
</evidence>
<organism evidence="1 2">
    <name type="scientific">Novosphingobium colocasiae</name>
    <dbReference type="NCBI Taxonomy" id="1256513"/>
    <lineage>
        <taxon>Bacteria</taxon>
        <taxon>Pseudomonadati</taxon>
        <taxon>Pseudomonadota</taxon>
        <taxon>Alphaproteobacteria</taxon>
        <taxon>Sphingomonadales</taxon>
        <taxon>Sphingomonadaceae</taxon>
        <taxon>Novosphingobium</taxon>
    </lineage>
</organism>
<dbReference type="InterPro" id="IPR037481">
    <property type="entry name" value="LacX"/>
</dbReference>